<evidence type="ECO:0000313" key="1">
    <source>
        <dbReference type="EMBL" id="KIL19369.1"/>
    </source>
</evidence>
<accession>A0AB34QUH5</accession>
<gene>
    <name evidence="1" type="ORF">B4127_0483</name>
</gene>
<organism evidence="1 2">
    <name type="scientific">Bacillus pumilus</name>
    <name type="common">Bacillus mesentericus</name>
    <dbReference type="NCBI Taxonomy" id="1408"/>
    <lineage>
        <taxon>Bacteria</taxon>
        <taxon>Bacillati</taxon>
        <taxon>Bacillota</taxon>
        <taxon>Bacilli</taxon>
        <taxon>Bacillales</taxon>
        <taxon>Bacillaceae</taxon>
        <taxon>Bacillus</taxon>
    </lineage>
</organism>
<dbReference type="AlphaFoldDB" id="A0AB34QUH5"/>
<reference evidence="1 2" key="1">
    <citation type="submission" date="2014-12" db="EMBL/GenBank/DDBJ databases">
        <title>Draft Genome Sequences of Five Spore-Forming Food Isolates of Bacillus pumilus.</title>
        <authorList>
            <person name="de Jong A."/>
            <person name="van Heel A.J."/>
            <person name="Montalban-Lopez M."/>
            <person name="Krawczyk A.O."/>
            <person name="Berendsen E.M."/>
            <person name="Wells-Bennik M."/>
            <person name="Kuipers O.P."/>
        </authorList>
    </citation>
    <scope>NUCLEOTIDE SEQUENCE [LARGE SCALE GENOMIC DNA]</scope>
    <source>
        <strain evidence="1 2">B4127</strain>
    </source>
</reference>
<proteinExistence type="predicted"/>
<protein>
    <recommendedName>
        <fullName evidence="3">Cyclic lactone autoinducer peptide</fullName>
    </recommendedName>
</protein>
<name>A0AB34QUH5_BACPU</name>
<evidence type="ECO:0008006" key="3">
    <source>
        <dbReference type="Google" id="ProtNLM"/>
    </source>
</evidence>
<dbReference type="Proteomes" id="UP000031978">
    <property type="component" value="Unassembled WGS sequence"/>
</dbReference>
<dbReference type="EMBL" id="JXCL01000020">
    <property type="protein sequence ID" value="KIL19369.1"/>
    <property type="molecule type" value="Genomic_DNA"/>
</dbReference>
<sequence length="37" mass="4326">MKFLLLIISNLIENARCFWLNSLFKDVEKPEEGSLLT</sequence>
<comment type="caution">
    <text evidence="1">The sequence shown here is derived from an EMBL/GenBank/DDBJ whole genome shotgun (WGS) entry which is preliminary data.</text>
</comment>
<evidence type="ECO:0000313" key="2">
    <source>
        <dbReference type="Proteomes" id="UP000031978"/>
    </source>
</evidence>